<evidence type="ECO:0000256" key="10">
    <source>
        <dbReference type="ARBA" id="ARBA00023237"/>
    </source>
</evidence>
<gene>
    <name evidence="13" type="ORF">CWE11_04140</name>
</gene>
<sequence length="779" mass="87575">MSRPIIGSLLFPLSLLASAVLADNEEPIEVIQVVGESREEKRTVQGARLRGTFGFDQDLIDIPRAVTPLSAELLGDQLILDVNELNRIVPGSYGAVGFGSASLPTLRGQLGEVFTHGLRRQGGNNGFGIPLSFNSAEQIDVARGTPPVMLGTTQRVGGFLNIQPKQAHFTREFSTLSGHVGRWDHYGVQFDGSRVIEEDVLALRASVEIRDENSFYDFTGWDSQNLFVTARWRPDDVSEWNISWEYYDVEFTDNAGLNRPTQALIDEGLYITGQGRQPNGSQVPGPLAVVSPTGEVRIPRNRVLTDPDNISDARTHIFHGVYERDLGPDWQLVNRSYYENMQRENIAQNSFVEIIDRAHTAENRLELYYDYATRARIVFGSSLRYTGVRGYSQFTTEADNPIDLTGTIEQRRIPLTPEQQARFVELRPGLFVSPGGQYDVSGDGQGDFNLSDTTDSSNWQWGLFAQHDWQVTDALTISTGVRGDHYWVTARDPIPPEGFEAARDSIERFLGAAEFGVVYRVTAQLNAYGSASYMESTSNSMAGGTVLGADNRINRQNFATENELYEVGLKWSSLDTRWYADVAAYQQTRSLRNLDGSNSGIRSQGTEMQVFFVGSQWQWNGLLAYQDTRWDNSSSVQGTRQVRDVFDDSRPDIIQGTGLGSPNFTAFPPSRNRVQGLPRWTAATSARYQWNSQLRFGVDAWYSEAYPLDFLQTVWIRDQFEVNAMASYDLNPQLQLRLDILNVTNEDNWSAVFEGGYFGADLVMPNLPRHWRIRATYRF</sequence>
<evidence type="ECO:0000256" key="8">
    <source>
        <dbReference type="ARBA" id="ARBA00023077"/>
    </source>
</evidence>
<keyword evidence="3" id="KW-1134">Transmembrane beta strand</keyword>
<protein>
    <submittedName>
        <fullName evidence="13">TonB-dependent receptor</fullName>
    </submittedName>
</protein>
<evidence type="ECO:0000256" key="5">
    <source>
        <dbReference type="ARBA" id="ARBA00022692"/>
    </source>
</evidence>
<dbReference type="PANTHER" id="PTHR32552:SF81">
    <property type="entry name" value="TONB-DEPENDENT OUTER MEMBRANE RECEPTOR"/>
    <property type="match status" value="1"/>
</dbReference>
<name>A0A432WN64_9GAMM</name>
<organism evidence="13 14">
    <name type="scientific">Aliidiomarina sanyensis</name>
    <dbReference type="NCBI Taxonomy" id="1249555"/>
    <lineage>
        <taxon>Bacteria</taxon>
        <taxon>Pseudomonadati</taxon>
        <taxon>Pseudomonadota</taxon>
        <taxon>Gammaproteobacteria</taxon>
        <taxon>Alteromonadales</taxon>
        <taxon>Idiomarinaceae</taxon>
        <taxon>Aliidiomarina</taxon>
    </lineage>
</organism>
<dbReference type="AlphaFoldDB" id="A0A432WN64"/>
<keyword evidence="13" id="KW-0675">Receptor</keyword>
<accession>A0A432WN64</accession>
<evidence type="ECO:0000256" key="4">
    <source>
        <dbReference type="ARBA" id="ARBA00022496"/>
    </source>
</evidence>
<evidence type="ECO:0000256" key="9">
    <source>
        <dbReference type="ARBA" id="ARBA00023136"/>
    </source>
</evidence>
<dbReference type="InterPro" id="IPR036942">
    <property type="entry name" value="Beta-barrel_TonB_sf"/>
</dbReference>
<evidence type="ECO:0000256" key="1">
    <source>
        <dbReference type="ARBA" id="ARBA00004571"/>
    </source>
</evidence>
<evidence type="ECO:0000256" key="3">
    <source>
        <dbReference type="ARBA" id="ARBA00022452"/>
    </source>
</evidence>
<dbReference type="GO" id="GO:0009279">
    <property type="term" value="C:cell outer membrane"/>
    <property type="evidence" value="ECO:0007669"/>
    <property type="project" value="UniProtKB-SubCell"/>
</dbReference>
<feature type="signal peptide" evidence="11">
    <location>
        <begin position="1"/>
        <end position="22"/>
    </location>
</feature>
<proteinExistence type="predicted"/>
<evidence type="ECO:0000313" key="13">
    <source>
        <dbReference type="EMBL" id="RUO35233.1"/>
    </source>
</evidence>
<dbReference type="Pfam" id="PF00593">
    <property type="entry name" value="TonB_dep_Rec_b-barrel"/>
    <property type="match status" value="1"/>
</dbReference>
<keyword evidence="9" id="KW-0472">Membrane</keyword>
<dbReference type="SUPFAM" id="SSF56935">
    <property type="entry name" value="Porins"/>
    <property type="match status" value="1"/>
</dbReference>
<comment type="subcellular location">
    <subcellularLocation>
        <location evidence="1">Cell outer membrane</location>
        <topology evidence="1">Multi-pass membrane protein</topology>
    </subcellularLocation>
</comment>
<dbReference type="Gene3D" id="2.40.170.20">
    <property type="entry name" value="TonB-dependent receptor, beta-barrel domain"/>
    <property type="match status" value="1"/>
</dbReference>
<keyword evidence="5" id="KW-0812">Transmembrane</keyword>
<evidence type="ECO:0000313" key="14">
    <source>
        <dbReference type="Proteomes" id="UP000288405"/>
    </source>
</evidence>
<keyword evidence="8" id="KW-0798">TonB box</keyword>
<keyword evidence="6" id="KW-0408">Iron</keyword>
<evidence type="ECO:0000256" key="11">
    <source>
        <dbReference type="SAM" id="SignalP"/>
    </source>
</evidence>
<evidence type="ECO:0000256" key="2">
    <source>
        <dbReference type="ARBA" id="ARBA00022448"/>
    </source>
</evidence>
<dbReference type="Proteomes" id="UP000288405">
    <property type="component" value="Unassembled WGS sequence"/>
</dbReference>
<keyword evidence="10" id="KW-0998">Cell outer membrane</keyword>
<keyword evidence="14" id="KW-1185">Reference proteome</keyword>
<dbReference type="OrthoDB" id="127311at2"/>
<keyword evidence="11" id="KW-0732">Signal</keyword>
<dbReference type="EMBL" id="PIPM01000003">
    <property type="protein sequence ID" value="RUO35233.1"/>
    <property type="molecule type" value="Genomic_DNA"/>
</dbReference>
<dbReference type="Gene3D" id="2.170.130.10">
    <property type="entry name" value="TonB-dependent receptor, plug domain"/>
    <property type="match status" value="1"/>
</dbReference>
<dbReference type="GO" id="GO:0006826">
    <property type="term" value="P:iron ion transport"/>
    <property type="evidence" value="ECO:0007669"/>
    <property type="project" value="UniProtKB-KW"/>
</dbReference>
<feature type="chain" id="PRO_5019588206" evidence="11">
    <location>
        <begin position="23"/>
        <end position="779"/>
    </location>
</feature>
<evidence type="ECO:0000259" key="12">
    <source>
        <dbReference type="Pfam" id="PF00593"/>
    </source>
</evidence>
<keyword evidence="7" id="KW-0406">Ion transport</keyword>
<dbReference type="PANTHER" id="PTHR32552">
    <property type="entry name" value="FERRICHROME IRON RECEPTOR-RELATED"/>
    <property type="match status" value="1"/>
</dbReference>
<keyword evidence="4" id="KW-0410">Iron transport</keyword>
<feature type="domain" description="TonB-dependent receptor-like beta-barrel" evidence="12">
    <location>
        <begin position="297"/>
        <end position="743"/>
    </location>
</feature>
<dbReference type="InterPro" id="IPR000531">
    <property type="entry name" value="Beta-barrel_TonB"/>
</dbReference>
<reference evidence="13 14" key="1">
    <citation type="journal article" date="2011" name="Front. Microbiol.">
        <title>Genomic signatures of strain selection and enhancement in Bacillus atrophaeus var. globigii, a historical biowarfare simulant.</title>
        <authorList>
            <person name="Gibbons H.S."/>
            <person name="Broomall S.M."/>
            <person name="McNew L.A."/>
            <person name="Daligault H."/>
            <person name="Chapman C."/>
            <person name="Bruce D."/>
            <person name="Karavis M."/>
            <person name="Krepps M."/>
            <person name="McGregor P.A."/>
            <person name="Hong C."/>
            <person name="Park K.H."/>
            <person name="Akmal A."/>
            <person name="Feldman A."/>
            <person name="Lin J.S."/>
            <person name="Chang W.E."/>
            <person name="Higgs B.W."/>
            <person name="Demirev P."/>
            <person name="Lindquist J."/>
            <person name="Liem A."/>
            <person name="Fochler E."/>
            <person name="Read T.D."/>
            <person name="Tapia R."/>
            <person name="Johnson S."/>
            <person name="Bishop-Lilly K.A."/>
            <person name="Detter C."/>
            <person name="Han C."/>
            <person name="Sozhamannan S."/>
            <person name="Rosenzweig C.N."/>
            <person name="Skowronski E.W."/>
        </authorList>
    </citation>
    <scope>NUCLEOTIDE SEQUENCE [LARGE SCALE GENOMIC DNA]</scope>
    <source>
        <strain evidence="13 14">GYP-17</strain>
    </source>
</reference>
<dbReference type="InterPro" id="IPR039426">
    <property type="entry name" value="TonB-dep_rcpt-like"/>
</dbReference>
<dbReference type="RefSeq" id="WP_126776352.1">
    <property type="nucleotide sequence ID" value="NZ_PIPM01000003.1"/>
</dbReference>
<evidence type="ECO:0000256" key="6">
    <source>
        <dbReference type="ARBA" id="ARBA00023004"/>
    </source>
</evidence>
<evidence type="ECO:0000256" key="7">
    <source>
        <dbReference type="ARBA" id="ARBA00023065"/>
    </source>
</evidence>
<dbReference type="InterPro" id="IPR037066">
    <property type="entry name" value="Plug_dom_sf"/>
</dbReference>
<comment type="caution">
    <text evidence="13">The sequence shown here is derived from an EMBL/GenBank/DDBJ whole genome shotgun (WGS) entry which is preliminary data.</text>
</comment>
<keyword evidence="2" id="KW-0813">Transport</keyword>